<dbReference type="InterPro" id="IPR011993">
    <property type="entry name" value="PH-like_dom_sf"/>
</dbReference>
<comment type="caution">
    <text evidence="3">The sequence shown here is derived from an EMBL/GenBank/DDBJ whole genome shotgun (WGS) entry which is preliminary data.</text>
</comment>
<feature type="compositionally biased region" description="Polar residues" evidence="1">
    <location>
        <begin position="540"/>
        <end position="568"/>
    </location>
</feature>
<proteinExistence type="predicted"/>
<reference evidence="3" key="1">
    <citation type="journal article" date="2020" name="Fungal Divers.">
        <title>Resolving the Mortierellaceae phylogeny through synthesis of multi-gene phylogenetics and phylogenomics.</title>
        <authorList>
            <person name="Vandepol N."/>
            <person name="Liber J."/>
            <person name="Desiro A."/>
            <person name="Na H."/>
            <person name="Kennedy M."/>
            <person name="Barry K."/>
            <person name="Grigoriev I.V."/>
            <person name="Miller A.N."/>
            <person name="O'Donnell K."/>
            <person name="Stajich J.E."/>
            <person name="Bonito G."/>
        </authorList>
    </citation>
    <scope>NUCLEOTIDE SEQUENCE</scope>
    <source>
        <strain evidence="3">NVP60</strain>
    </source>
</reference>
<dbReference type="Gene3D" id="2.30.29.30">
    <property type="entry name" value="Pleckstrin-homology domain (PH domain)/Phosphotyrosine-binding domain (PTB)"/>
    <property type="match status" value="2"/>
</dbReference>
<sequence length="1034" mass="114010">MSSLGSSLSLPSISAKVAPSSTALGKILDSAILESNKVSMEDATFRILLQCSHGNQIVAIAVDEATIRANWDCIHKTVFPKISDLELGLAPSRGDETESDKRWVEELDRLSEALSLDHDQDKAIMRAEIHRIFRFGDEDLICFYKSTYVQDDGSVLAGHLAVTKNYVCWHNSTMTEKALDPAIMFYGSRSNSSNDATVFTKVAYRDVLELDDEYEGQPGHIVITTRTSKFVFLPTFQRQELFDVLSHFCNAHMRLMVMELIIDAEGNPHHRQFSDSTTASFTDDESENDHLASTTAESQKQSPEFSVNSMADLANFNQNRRYHSVFRLPQTETILEKLETTLETKSVADAQTGTLYISQNFICYTSGSLAPPPPVPSISAPSAESMTAGTTGIGNVTSTLPAEVTLTTPSLTLVIPLLEVMEAKREASPSNSIHKPTHQSTASASTILSSPSPTSQPQSVLNSLASNSAISSIMAFGASVRQQVGVRITLRSRTSLWFTCSQGGNQELYEMIDKALHSVNVSTALLKTLDIQAPTPQPARWSTASSARNASEGSGISQGHRSLSNGSEDMTLVDETTGLMDLVPDDEHDHLGLTVPLPYGLQHLFSVARPSLVVGNYQSSDGDGQFSPAAASYEQDIDMEQECAWVDYFAQYGRDMCMIKTAQLRRLVLNGIPESFRPQLWTVLSGASYFRSGDESYRRNLIRLQQQDRISQSSRRNSEDGTSRLTMVTMGEIEKDVKRSMPDHPAYQSTIGLGALRRILNSYSFRNPSIGYAQSMNIVTSVLLLHLKEEDAFWVLTTICEQLLPDYYSKSFLVGVQLDQKVFSHLVRTTLPAIALHFQEIDLDLATITIPWFLCLFQSVLPRPASTRVLDCFFYQGPVFLFMLGLAILKSCRLSLLQCKNDEGVVLTMQAFFKKLKPEPLSPISPPSSSSTRGTSASPTVTSPTALATGSASTSTATVPTAGVVDHPINTKSRLKTKEQVSSELRRQMGLSSTHAPLGGKLLMDHLLEMAFRDFSFITQDEICRLRDQLRMVY</sequence>
<name>A0A9P6QTQ2_9FUNG</name>
<dbReference type="SUPFAM" id="SSF47923">
    <property type="entry name" value="Ypt/Rab-GAP domain of gyp1p"/>
    <property type="match status" value="2"/>
</dbReference>
<evidence type="ECO:0000313" key="3">
    <source>
        <dbReference type="EMBL" id="KAG0300610.1"/>
    </source>
</evidence>
<feature type="compositionally biased region" description="Low complexity" evidence="1">
    <location>
        <begin position="439"/>
        <end position="460"/>
    </location>
</feature>
<dbReference type="Pfam" id="PF00566">
    <property type="entry name" value="RabGAP-TBC"/>
    <property type="match status" value="1"/>
</dbReference>
<evidence type="ECO:0000259" key="2">
    <source>
        <dbReference type="PROSITE" id="PS50086"/>
    </source>
</evidence>
<feature type="compositionally biased region" description="Low complexity" evidence="1">
    <location>
        <begin position="927"/>
        <end position="964"/>
    </location>
</feature>
<keyword evidence="4" id="KW-1185">Reference proteome</keyword>
<evidence type="ECO:0000313" key="4">
    <source>
        <dbReference type="Proteomes" id="UP000823405"/>
    </source>
</evidence>
<feature type="compositionally biased region" description="Polar residues" evidence="1">
    <location>
        <begin position="291"/>
        <end position="304"/>
    </location>
</feature>
<dbReference type="OrthoDB" id="294251at2759"/>
<dbReference type="Gene3D" id="1.10.10.750">
    <property type="entry name" value="Ypt/Rab-GAP domain of gyp1p, domain 1"/>
    <property type="match status" value="1"/>
</dbReference>
<feature type="region of interest" description="Disordered" evidence="1">
    <location>
        <begin position="921"/>
        <end position="981"/>
    </location>
</feature>
<dbReference type="InterPro" id="IPR050302">
    <property type="entry name" value="Rab_GAP_TBC_domain"/>
</dbReference>
<dbReference type="PANTHER" id="PTHR47219:SF9">
    <property type="entry name" value="GTPASE ACTIVATING PROTEIN AND CENTROSOME-ASSOCIATED, ISOFORM B"/>
    <property type="match status" value="1"/>
</dbReference>
<feature type="domain" description="Rab-GAP TBC" evidence="2">
    <location>
        <begin position="671"/>
        <end position="877"/>
    </location>
</feature>
<dbReference type="GO" id="GO:0031267">
    <property type="term" value="F:small GTPase binding"/>
    <property type="evidence" value="ECO:0007669"/>
    <property type="project" value="TreeGrafter"/>
</dbReference>
<dbReference type="Proteomes" id="UP000823405">
    <property type="component" value="Unassembled WGS sequence"/>
</dbReference>
<dbReference type="Gene3D" id="1.10.8.270">
    <property type="entry name" value="putative rabgap domain of human tbc1 domain family member 14 like domains"/>
    <property type="match status" value="1"/>
</dbReference>
<dbReference type="EMBL" id="JAAAIN010001729">
    <property type="protein sequence ID" value="KAG0300610.1"/>
    <property type="molecule type" value="Genomic_DNA"/>
</dbReference>
<dbReference type="SMART" id="SM00164">
    <property type="entry name" value="TBC"/>
    <property type="match status" value="1"/>
</dbReference>
<dbReference type="AlphaFoldDB" id="A0A9P6QTQ2"/>
<feature type="region of interest" description="Disordered" evidence="1">
    <location>
        <begin position="271"/>
        <end position="304"/>
    </location>
</feature>
<accession>A0A9P6QTQ2</accession>
<feature type="region of interest" description="Disordered" evidence="1">
    <location>
        <begin position="426"/>
        <end position="460"/>
    </location>
</feature>
<feature type="region of interest" description="Disordered" evidence="1">
    <location>
        <begin position="536"/>
        <end position="568"/>
    </location>
</feature>
<dbReference type="InterPro" id="IPR035969">
    <property type="entry name" value="Rab-GAP_TBC_sf"/>
</dbReference>
<protein>
    <submittedName>
        <fullName evidence="3">TBC1 domain member 8B</fullName>
    </submittedName>
</protein>
<gene>
    <name evidence="3" type="primary">TBC1D8</name>
    <name evidence="3" type="ORF">BGZ97_003139</name>
</gene>
<evidence type="ECO:0000256" key="1">
    <source>
        <dbReference type="SAM" id="MobiDB-lite"/>
    </source>
</evidence>
<organism evidence="3 4">
    <name type="scientific">Linnemannia gamsii</name>
    <dbReference type="NCBI Taxonomy" id="64522"/>
    <lineage>
        <taxon>Eukaryota</taxon>
        <taxon>Fungi</taxon>
        <taxon>Fungi incertae sedis</taxon>
        <taxon>Mucoromycota</taxon>
        <taxon>Mortierellomycotina</taxon>
        <taxon>Mortierellomycetes</taxon>
        <taxon>Mortierellales</taxon>
        <taxon>Mortierellaceae</taxon>
        <taxon>Linnemannia</taxon>
    </lineage>
</organism>
<dbReference type="PROSITE" id="PS50086">
    <property type="entry name" value="TBC_RABGAP"/>
    <property type="match status" value="1"/>
</dbReference>
<dbReference type="GO" id="GO:0005096">
    <property type="term" value="F:GTPase activator activity"/>
    <property type="evidence" value="ECO:0007669"/>
    <property type="project" value="TreeGrafter"/>
</dbReference>
<dbReference type="Gene3D" id="1.10.472.80">
    <property type="entry name" value="Ypt/Rab-GAP domain of gyp1p, domain 3"/>
    <property type="match status" value="1"/>
</dbReference>
<dbReference type="PANTHER" id="PTHR47219">
    <property type="entry name" value="RAB GTPASE-ACTIVATING PROTEIN 1-LIKE"/>
    <property type="match status" value="1"/>
</dbReference>
<dbReference type="InterPro" id="IPR000195">
    <property type="entry name" value="Rab-GAP-TBC_dom"/>
</dbReference>